<evidence type="ECO:0000259" key="5">
    <source>
        <dbReference type="PROSITE" id="PS50010"/>
    </source>
</evidence>
<dbReference type="OrthoDB" id="2272012at2759"/>
<keyword evidence="8" id="KW-1185">Reference proteome</keyword>
<proteinExistence type="predicted"/>
<evidence type="ECO:0000313" key="7">
    <source>
        <dbReference type="EMBL" id="PVV05394.1"/>
    </source>
</evidence>
<feature type="region of interest" description="Disordered" evidence="3">
    <location>
        <begin position="394"/>
        <end position="456"/>
    </location>
</feature>
<feature type="compositionally biased region" description="Pro residues" evidence="3">
    <location>
        <begin position="436"/>
        <end position="449"/>
    </location>
</feature>
<evidence type="ECO:0000259" key="6">
    <source>
        <dbReference type="PROSITE" id="PS50219"/>
    </source>
</evidence>
<keyword evidence="2" id="KW-0344">Guanine-nucleotide releasing factor</keyword>
<feature type="domain" description="PH" evidence="4">
    <location>
        <begin position="914"/>
        <end position="1051"/>
    </location>
</feature>
<feature type="region of interest" description="Disordered" evidence="3">
    <location>
        <begin position="951"/>
        <end position="993"/>
    </location>
</feature>
<feature type="domain" description="CNH" evidence="6">
    <location>
        <begin position="1073"/>
        <end position="1479"/>
    </location>
</feature>
<dbReference type="EMBL" id="MBFS01000009">
    <property type="protein sequence ID" value="PVV05394.1"/>
    <property type="molecule type" value="Genomic_DNA"/>
</dbReference>
<dbReference type="Gene3D" id="2.30.29.30">
    <property type="entry name" value="Pleckstrin-homology domain (PH domain)/Phosphotyrosine-binding domain (PTB)"/>
    <property type="match status" value="1"/>
</dbReference>
<name>A0A2T9ZLB8_9FUNG</name>
<dbReference type="SMART" id="SM00325">
    <property type="entry name" value="RhoGEF"/>
    <property type="match status" value="1"/>
</dbReference>
<dbReference type="SMART" id="SM00233">
    <property type="entry name" value="PH"/>
    <property type="match status" value="1"/>
</dbReference>
<dbReference type="InterPro" id="IPR000219">
    <property type="entry name" value="DH_dom"/>
</dbReference>
<feature type="compositionally biased region" description="Low complexity" evidence="3">
    <location>
        <begin position="589"/>
        <end position="615"/>
    </location>
</feature>
<feature type="compositionally biased region" description="Polar residues" evidence="3">
    <location>
        <begin position="86"/>
        <end position="104"/>
    </location>
</feature>
<dbReference type="PANTHER" id="PTHR46572:SF1">
    <property type="entry name" value="RHO1 GUANINE NUCLEOTIDE EXCHANGE FACTOR TUS1"/>
    <property type="match status" value="1"/>
</dbReference>
<protein>
    <recommendedName>
        <fullName evidence="9">DH domain-containing protein</fullName>
    </recommendedName>
</protein>
<evidence type="ECO:0000256" key="2">
    <source>
        <dbReference type="ARBA" id="ARBA00022658"/>
    </source>
</evidence>
<dbReference type="Pfam" id="PF00780">
    <property type="entry name" value="CNH"/>
    <property type="match status" value="2"/>
</dbReference>
<feature type="compositionally biased region" description="Low complexity" evidence="3">
    <location>
        <begin position="267"/>
        <end position="282"/>
    </location>
</feature>
<feature type="domain" description="DH" evidence="5">
    <location>
        <begin position="692"/>
        <end position="879"/>
    </location>
</feature>
<feature type="compositionally biased region" description="Polar residues" evidence="3">
    <location>
        <begin position="404"/>
        <end position="429"/>
    </location>
</feature>
<feature type="compositionally biased region" description="Polar residues" evidence="3">
    <location>
        <begin position="964"/>
        <end position="977"/>
    </location>
</feature>
<feature type="compositionally biased region" description="Low complexity" evidence="3">
    <location>
        <begin position="394"/>
        <end position="403"/>
    </location>
</feature>
<dbReference type="InterPro" id="IPR011993">
    <property type="entry name" value="PH-like_dom_sf"/>
</dbReference>
<dbReference type="PROSITE" id="PS50003">
    <property type="entry name" value="PH_DOMAIN"/>
    <property type="match status" value="1"/>
</dbReference>
<feature type="region of interest" description="Disordered" evidence="3">
    <location>
        <begin position="581"/>
        <end position="639"/>
    </location>
</feature>
<dbReference type="InterPro" id="IPR035899">
    <property type="entry name" value="DBL_dom_sf"/>
</dbReference>
<evidence type="ECO:0000256" key="3">
    <source>
        <dbReference type="SAM" id="MobiDB-lite"/>
    </source>
</evidence>
<dbReference type="PROSITE" id="PS50219">
    <property type="entry name" value="CNH"/>
    <property type="match status" value="1"/>
</dbReference>
<reference evidence="7 8" key="1">
    <citation type="journal article" date="2018" name="MBio">
        <title>Comparative Genomics Reveals the Core Gene Toolbox for the Fungus-Insect Symbiosis.</title>
        <authorList>
            <person name="Wang Y."/>
            <person name="Stata M."/>
            <person name="Wang W."/>
            <person name="Stajich J.E."/>
            <person name="White M.M."/>
            <person name="Moncalvo J.M."/>
        </authorList>
    </citation>
    <scope>NUCLEOTIDE SEQUENCE [LARGE SCALE GENOMIC DNA]</scope>
    <source>
        <strain evidence="7 8">SC-DP-2</strain>
    </source>
</reference>
<feature type="compositionally biased region" description="Polar residues" evidence="3">
    <location>
        <begin position="616"/>
        <end position="639"/>
    </location>
</feature>
<evidence type="ECO:0000259" key="4">
    <source>
        <dbReference type="PROSITE" id="PS50003"/>
    </source>
</evidence>
<feature type="compositionally biased region" description="Polar residues" evidence="3">
    <location>
        <begin position="307"/>
        <end position="350"/>
    </location>
</feature>
<comment type="caution">
    <text evidence="7">The sequence shown here is derived from an EMBL/GenBank/DDBJ whole genome shotgun (WGS) entry which is preliminary data.</text>
</comment>
<evidence type="ECO:0008006" key="9">
    <source>
        <dbReference type="Google" id="ProtNLM"/>
    </source>
</evidence>
<dbReference type="InterPro" id="IPR041675">
    <property type="entry name" value="PH_5"/>
</dbReference>
<dbReference type="Gene3D" id="1.20.900.10">
    <property type="entry name" value="Dbl homology (DH) domain"/>
    <property type="match status" value="1"/>
</dbReference>
<dbReference type="PROSITE" id="PS50010">
    <property type="entry name" value="DH_2"/>
    <property type="match status" value="1"/>
</dbReference>
<gene>
    <name evidence="7" type="ORF">BB560_000088</name>
</gene>
<feature type="region of interest" description="Disordered" evidence="3">
    <location>
        <begin position="1"/>
        <end position="129"/>
    </location>
</feature>
<dbReference type="STRING" id="133381.A0A2T9ZLB8"/>
<feature type="compositionally biased region" description="Polar residues" evidence="3">
    <location>
        <begin position="114"/>
        <end position="129"/>
    </location>
</feature>
<dbReference type="PANTHER" id="PTHR46572">
    <property type="entry name" value="RHO1 GDP-GTP EXCHANGE PROTEIN 1-RELATED"/>
    <property type="match status" value="1"/>
</dbReference>
<dbReference type="SMART" id="SM00036">
    <property type="entry name" value="CNH"/>
    <property type="match status" value="1"/>
</dbReference>
<dbReference type="Pfam" id="PF00621">
    <property type="entry name" value="RhoGEF"/>
    <property type="match status" value="1"/>
</dbReference>
<dbReference type="Proteomes" id="UP000245609">
    <property type="component" value="Unassembled WGS sequence"/>
</dbReference>
<organism evidence="7 8">
    <name type="scientific">Smittium megazygosporum</name>
    <dbReference type="NCBI Taxonomy" id="133381"/>
    <lineage>
        <taxon>Eukaryota</taxon>
        <taxon>Fungi</taxon>
        <taxon>Fungi incertae sedis</taxon>
        <taxon>Zoopagomycota</taxon>
        <taxon>Kickxellomycotina</taxon>
        <taxon>Harpellomycetes</taxon>
        <taxon>Harpellales</taxon>
        <taxon>Legeriomycetaceae</taxon>
        <taxon>Smittium</taxon>
    </lineage>
</organism>
<dbReference type="CDD" id="cd00160">
    <property type="entry name" value="RhoGEF"/>
    <property type="match status" value="1"/>
</dbReference>
<evidence type="ECO:0000313" key="8">
    <source>
        <dbReference type="Proteomes" id="UP000245609"/>
    </source>
</evidence>
<accession>A0A2T9ZLB8</accession>
<feature type="compositionally biased region" description="Low complexity" evidence="3">
    <location>
        <begin position="222"/>
        <end position="235"/>
    </location>
</feature>
<dbReference type="GO" id="GO:0005085">
    <property type="term" value="F:guanyl-nucleotide exchange factor activity"/>
    <property type="evidence" value="ECO:0007669"/>
    <property type="project" value="UniProtKB-KW"/>
</dbReference>
<evidence type="ECO:0000256" key="1">
    <source>
        <dbReference type="ARBA" id="ARBA00022553"/>
    </source>
</evidence>
<keyword evidence="1" id="KW-0597">Phosphoprotein</keyword>
<dbReference type="InterPro" id="IPR052233">
    <property type="entry name" value="Rho-type_GEFs"/>
</dbReference>
<feature type="compositionally biased region" description="Polar residues" evidence="3">
    <location>
        <begin position="1"/>
        <end position="29"/>
    </location>
</feature>
<dbReference type="SUPFAM" id="SSF50729">
    <property type="entry name" value="PH domain-like"/>
    <property type="match status" value="1"/>
</dbReference>
<dbReference type="SUPFAM" id="SSF48065">
    <property type="entry name" value="DBL homology domain (DH-domain)"/>
    <property type="match status" value="1"/>
</dbReference>
<feature type="compositionally biased region" description="Polar residues" evidence="3">
    <location>
        <begin position="257"/>
        <end position="266"/>
    </location>
</feature>
<feature type="region of interest" description="Disordered" evidence="3">
    <location>
        <begin position="141"/>
        <end position="350"/>
    </location>
</feature>
<feature type="compositionally biased region" description="Pro residues" evidence="3">
    <location>
        <begin position="979"/>
        <end position="992"/>
    </location>
</feature>
<feature type="compositionally biased region" description="Polar residues" evidence="3">
    <location>
        <begin position="167"/>
        <end position="213"/>
    </location>
</feature>
<sequence>MSNSFYNNRKQDFSSSYNFTQNLPNQPQYSSRSSRPPCNVNPPSRDPPSSKLQLPSNIYPPHPQDSNSYSPQPQPPLSFPQDPNYYPQNEYPNTNPQPASTNSPDYEVDEGYYNSFTKSTNPLSAGSRYTNSYRNASRLRSSISNPHSHHPAFPNNTSIASHLGISPPQTRSFSYSASSDNQGQYYQSPSHNQIEPSPNTNPPYIQNSSNIQRRTSHRENHNYSNSSYQSSQPPYYSEPPFKSNPPQDPSSNQSHPYTNRNYTNSFSHPNLSYPSLPNNPQSKRPHYRKLPTPPQRNKRYPLPPTSNPNGSFSPPTQNTSYPNGSFSPPTQNTSYPNGSFSPPTQNTSNPNEQLLKAKLDISSTGMPQTTSQIIEDSKPIQVPEISYLQTHKSSSFFSSQPSQLNQMAQTEISAQSEQPGQYNQPDQLVQSGQLNQPPPNNSPYSPPIHVPENAFSYPSKSKVGSEDLLKLYKVTSAIGRNNSVKNEYTSPLLRVNSSIPQSASAKSSQSSFLFGKSKTIKSKPSSVSQLSLNESRKASMSYPTIDTSQIKFNQVELYSSNVLTPLSSNVSICDDYQLSVPSDAQNNTPTHSPSASSTHASNASLNSSSSASQLQVSIKSSPQLSNAPATASDQYQEEISPTEKLTVLLSHEKGLDSPKESPKNTTSRATAKLWIQTVPKSVSSSLDKKQATRQELIFELISTERGYVEDLMVLNNVFRNGIILHEVIPEPQSKLFIESVFKNLSSLISCNNKLYKDIEKRQNDNYIVDHIGDIFLKHLDDFECFLEYSANQPFSKYVLDEELSFNNQLVEFINMAEKSPECRKLPIQSFLGRPSSRLARYPLLFSAILKKTPPDNPDQKYIPLVLDGIKSLLTRINIETGKLDNRVNLYKISDRLVCSARERNDLDLFNEERKLIRTGNLKKKPNSSDSETAILFDHMLILCKEKKLESEGNDQSGLPIKSDNPPSATGSSKSTAVPPTTPSQPQPPPLPPTIQASMAEVVKYTDQRDKNKSGFPLTITHLGRHGGTYTYYLSSFAERNDWINHISEQQTKNKPSMRKLFEVVKIAPTLSITSRVNCAAFFDNSRYILLGTDTGLVVGQVGDSTSFIKLDFIQHDRIVQLEVLEKYNCLILLCDKDRVVMSYPLDLVKPALLEHVESFGSKITLKNMHIKGEKLHSHVSFFKFGVCMNLDILCLVKNNSLRNQSNIHIFRPSKPSIPSALEYFTHKKHMKNKLAKLAKPINRNSLNFWKMFRDCYIAAESSSLFFLQSKLCVGCDRGFEIVDLPTMLTQSLLDPADESLNFIFGKRDSLAYGTRGSLSMASSNGGGTAGSGISSRYENSNSQNQNVLFRQAVNGSGASAVGVGAGSGTLGGGYNTDSAQISSAPVITSKPISLFRVQTGEFLLCYEDFGFFVNRNGQRARKQLIMHWESNPTNFAFIYPYIIAIDSSFVEIRNIETSELAQVMAFGSNLSLLSNMFSMASSGHVLVGCDGYNGSAGLNSSMISSESKSPFWGNGYEPSINSLNAFSDDTRAGITSRKFSGYEKTLNSSSQSMYNGRSSMFRTEADCNFYNEPASNGGTTGGKSTLKSYSKVPLNIGSSVGNSVCILRRISDF</sequence>
<dbReference type="InterPro" id="IPR001180">
    <property type="entry name" value="CNH_dom"/>
</dbReference>
<dbReference type="InterPro" id="IPR001849">
    <property type="entry name" value="PH_domain"/>
</dbReference>
<dbReference type="Pfam" id="PF15405">
    <property type="entry name" value="PH_5"/>
    <property type="match status" value="1"/>
</dbReference>